<gene>
    <name evidence="1" type="ORF">THRCLA_04320</name>
</gene>
<name>A0A1V9ZZL2_9STRA</name>
<dbReference type="EMBL" id="JNBS01000920">
    <property type="protein sequence ID" value="OQS03381.1"/>
    <property type="molecule type" value="Genomic_DNA"/>
</dbReference>
<sequence>MNLSDIWKNPSSNHVGNHNKRIHWKKATESKLNSPSSGVTVDQCYDIVAAMPNVESLYEYLLTLDKDYTNGVQGNFAHIVHLLHPMNYIKGCKSGLPLADIVTGCPRTECRASLPLQTAYLMHIRNQTIYCPRCGGGILYETYMLAQFVLRYPWFKVDCTVRKEPVEFKIDVPAVPLCQTDELWIMMILLKVVIYPKFGEAYYSFPPSYEAWVKGKSDDPFTRMYCRKQWSKYGKVSSKDNRYYYMPYIYVGGLWADVV</sequence>
<keyword evidence="2" id="KW-1185">Reference proteome</keyword>
<dbReference type="AlphaFoldDB" id="A0A1V9ZZL2"/>
<proteinExistence type="predicted"/>
<evidence type="ECO:0000313" key="2">
    <source>
        <dbReference type="Proteomes" id="UP000243217"/>
    </source>
</evidence>
<evidence type="ECO:0000313" key="1">
    <source>
        <dbReference type="EMBL" id="OQS03381.1"/>
    </source>
</evidence>
<evidence type="ECO:0008006" key="3">
    <source>
        <dbReference type="Google" id="ProtNLM"/>
    </source>
</evidence>
<dbReference type="Proteomes" id="UP000243217">
    <property type="component" value="Unassembled WGS sequence"/>
</dbReference>
<comment type="caution">
    <text evidence="1">The sequence shown here is derived from an EMBL/GenBank/DDBJ whole genome shotgun (WGS) entry which is preliminary data.</text>
</comment>
<accession>A0A1V9ZZL2</accession>
<organism evidence="1 2">
    <name type="scientific">Thraustotheca clavata</name>
    <dbReference type="NCBI Taxonomy" id="74557"/>
    <lineage>
        <taxon>Eukaryota</taxon>
        <taxon>Sar</taxon>
        <taxon>Stramenopiles</taxon>
        <taxon>Oomycota</taxon>
        <taxon>Saprolegniomycetes</taxon>
        <taxon>Saprolegniales</taxon>
        <taxon>Achlyaceae</taxon>
        <taxon>Thraustotheca</taxon>
    </lineage>
</organism>
<dbReference type="STRING" id="74557.A0A1V9ZZL2"/>
<reference evidence="1 2" key="1">
    <citation type="journal article" date="2014" name="Genome Biol. Evol.">
        <title>The secreted proteins of Achlya hypogyna and Thraustotheca clavata identify the ancestral oomycete secretome and reveal gene acquisitions by horizontal gene transfer.</title>
        <authorList>
            <person name="Misner I."/>
            <person name="Blouin N."/>
            <person name="Leonard G."/>
            <person name="Richards T.A."/>
            <person name="Lane C.E."/>
        </authorList>
    </citation>
    <scope>NUCLEOTIDE SEQUENCE [LARGE SCALE GENOMIC DNA]</scope>
    <source>
        <strain evidence="1 2">ATCC 34112</strain>
    </source>
</reference>
<protein>
    <recommendedName>
        <fullName evidence="3">CxC5 like cysteine cluster associated with KDZ domain-containing protein</fullName>
    </recommendedName>
</protein>